<dbReference type="InterPro" id="IPR019734">
    <property type="entry name" value="TPR_rpt"/>
</dbReference>
<dbReference type="InterPro" id="IPR051012">
    <property type="entry name" value="CellSynth/LPSAsmb/PSIAsmb"/>
</dbReference>
<dbReference type="PROSITE" id="PS50005">
    <property type="entry name" value="TPR"/>
    <property type="match status" value="2"/>
</dbReference>
<evidence type="ECO:0000256" key="1">
    <source>
        <dbReference type="ARBA" id="ARBA00022737"/>
    </source>
</evidence>
<keyword evidence="4" id="KW-0732">Signal</keyword>
<dbReference type="Pfam" id="PF13432">
    <property type="entry name" value="TPR_16"/>
    <property type="match status" value="1"/>
</dbReference>
<dbReference type="PANTHER" id="PTHR45586:SF1">
    <property type="entry name" value="LIPOPOLYSACCHARIDE ASSEMBLY PROTEIN B"/>
    <property type="match status" value="1"/>
</dbReference>
<dbReference type="SUPFAM" id="SSF48452">
    <property type="entry name" value="TPR-like"/>
    <property type="match status" value="2"/>
</dbReference>
<keyword evidence="6" id="KW-1185">Reference proteome</keyword>
<dbReference type="Proteomes" id="UP000323136">
    <property type="component" value="Unassembled WGS sequence"/>
</dbReference>
<feature type="chain" id="PRO_5024454533" evidence="4">
    <location>
        <begin position="20"/>
        <end position="417"/>
    </location>
</feature>
<feature type="repeat" description="TPR" evidence="3">
    <location>
        <begin position="253"/>
        <end position="286"/>
    </location>
</feature>
<dbReference type="Pfam" id="PF14559">
    <property type="entry name" value="TPR_19"/>
    <property type="match status" value="1"/>
</dbReference>
<dbReference type="Gene3D" id="1.25.40.10">
    <property type="entry name" value="Tetratricopeptide repeat domain"/>
    <property type="match status" value="4"/>
</dbReference>
<organism evidence="5 6">
    <name type="scientific">Tenacibaculum adriaticum</name>
    <dbReference type="NCBI Taxonomy" id="413713"/>
    <lineage>
        <taxon>Bacteria</taxon>
        <taxon>Pseudomonadati</taxon>
        <taxon>Bacteroidota</taxon>
        <taxon>Flavobacteriia</taxon>
        <taxon>Flavobacteriales</taxon>
        <taxon>Flavobacteriaceae</taxon>
        <taxon>Tenacibaculum</taxon>
    </lineage>
</organism>
<dbReference type="OrthoDB" id="9810596at2"/>
<feature type="signal peptide" evidence="4">
    <location>
        <begin position="1"/>
        <end position="19"/>
    </location>
</feature>
<sequence length="417" mass="49250">MKKKISLLLIIITFLKVEAQTSTFIQIDSLVQTGRYKIALSELEKLPATFLTNIKIASIYDAIDDHKRASDYYQKALLIKDDYLTKIKYGKSLKKEGKRLKAIQVFEEIKQIDEDNLLVNYELGKLYLQTKQGQKAKQILKKMIAQDPNNANYSYQLGLAYSLLKKRNLKINNFLNAYKKDSSHFKSIEKLARAFTKLRDKDSANLFITKGLFLNPNHIDLNRLKINNLYREKEYEKALTYLKHIDSLEPKEHYTQKMLAKAYYNLEDLENAKKHFKTAYKLDRNDYKSHTYLGHVFLKEEDMTRAIYSYMAATLIAKEPRDEEHLGLANVYYKMELPKKVLEHYKKATEENSNNYNALYLFAKFSDDYYKDKKIGYNLYKKYLNRFEGKSAKNDEFIKHRISTIKKEYFLKGEELE</sequence>
<reference evidence="5 6" key="1">
    <citation type="submission" date="2019-07" db="EMBL/GenBank/DDBJ databases">
        <title>Genomic Encyclopedia of Type Strains, Phase IV (KMG-IV): sequencing the most valuable type-strain genomes for metagenomic binning, comparative biology and taxonomic classification.</title>
        <authorList>
            <person name="Goeker M."/>
        </authorList>
    </citation>
    <scope>NUCLEOTIDE SEQUENCE [LARGE SCALE GENOMIC DNA]</scope>
    <source>
        <strain evidence="5 6">DSM 18961</strain>
    </source>
</reference>
<evidence type="ECO:0000256" key="3">
    <source>
        <dbReference type="PROSITE-ProRule" id="PRU00339"/>
    </source>
</evidence>
<evidence type="ECO:0000313" key="5">
    <source>
        <dbReference type="EMBL" id="TYQ00468.1"/>
    </source>
</evidence>
<keyword evidence="2 3" id="KW-0802">TPR repeat</keyword>
<keyword evidence="1" id="KW-0677">Repeat</keyword>
<evidence type="ECO:0000256" key="2">
    <source>
        <dbReference type="ARBA" id="ARBA00022803"/>
    </source>
</evidence>
<name>A0A5S5DX04_9FLAO</name>
<dbReference type="RefSeq" id="WP_148869440.1">
    <property type="nucleotide sequence ID" value="NZ_VNIA01000001.1"/>
</dbReference>
<evidence type="ECO:0000256" key="4">
    <source>
        <dbReference type="SAM" id="SignalP"/>
    </source>
</evidence>
<proteinExistence type="predicted"/>
<evidence type="ECO:0000313" key="6">
    <source>
        <dbReference type="Proteomes" id="UP000323136"/>
    </source>
</evidence>
<feature type="repeat" description="TPR" evidence="3">
    <location>
        <begin position="117"/>
        <end position="150"/>
    </location>
</feature>
<protein>
    <submittedName>
        <fullName evidence="5">Tetratricopeptide repeat protein</fullName>
    </submittedName>
</protein>
<gene>
    <name evidence="5" type="ORF">C7447_1011084</name>
</gene>
<dbReference type="PANTHER" id="PTHR45586">
    <property type="entry name" value="TPR REPEAT-CONTAINING PROTEIN PA4667"/>
    <property type="match status" value="1"/>
</dbReference>
<dbReference type="Pfam" id="PF13181">
    <property type="entry name" value="TPR_8"/>
    <property type="match status" value="1"/>
</dbReference>
<dbReference type="SMART" id="SM00028">
    <property type="entry name" value="TPR"/>
    <property type="match status" value="7"/>
</dbReference>
<dbReference type="EMBL" id="VNIA01000001">
    <property type="protein sequence ID" value="TYQ00468.1"/>
    <property type="molecule type" value="Genomic_DNA"/>
</dbReference>
<dbReference type="InterPro" id="IPR011990">
    <property type="entry name" value="TPR-like_helical_dom_sf"/>
</dbReference>
<comment type="caution">
    <text evidence="5">The sequence shown here is derived from an EMBL/GenBank/DDBJ whole genome shotgun (WGS) entry which is preliminary data.</text>
</comment>
<dbReference type="AlphaFoldDB" id="A0A5S5DX04"/>
<accession>A0A5S5DX04</accession>